<dbReference type="RefSeq" id="WP_019466698.1">
    <property type="nucleotide sequence ID" value="NZ_ALOY01000177.1"/>
</dbReference>
<dbReference type="OrthoDB" id="8639774at2"/>
<evidence type="ECO:0000313" key="3">
    <source>
        <dbReference type="Proteomes" id="UP000027987"/>
    </source>
</evidence>
<feature type="signal peptide" evidence="1">
    <location>
        <begin position="1"/>
        <end position="35"/>
    </location>
</feature>
<sequence length="320" mass="33600">MTDGQALRKGRRAGTRAGGILCVCLLAAMAPCVQATEGAGGMYLLGSQSLDAGLSPAPGWYVTVVGVQYSGSVSGTVQGGVVVKELDKRSDSLTALLLYAPQRKVLGGQLALSVGAPYAYVRLSGEVQGPRRLVQRSVSGTGLSDTSLGARLGWRLGPAFSHALALTVWAPTGDYQKGFTPSTGHNRWAGDFTWALTYAPGNHRTEVSAALGYGINSPNTTTRYLSGNELHLELSVGQRLTPHFELGLSGYTYRQVTADSGAGALFGSLKGRVSGAGPALNYSSKLGGYGLILAARYYHEFDAKRHFRGDLALASATLHF</sequence>
<dbReference type="HOGENOM" id="CLU_066206_2_0_6"/>
<dbReference type="STRING" id="1217721.HY57_15255"/>
<dbReference type="Proteomes" id="UP000027987">
    <property type="component" value="Chromosome"/>
</dbReference>
<accession>A0A075K2Q0</accession>
<organism evidence="2 3">
    <name type="scientific">Dyella japonica A8</name>
    <dbReference type="NCBI Taxonomy" id="1217721"/>
    <lineage>
        <taxon>Bacteria</taxon>
        <taxon>Pseudomonadati</taxon>
        <taxon>Pseudomonadota</taxon>
        <taxon>Gammaproteobacteria</taxon>
        <taxon>Lysobacterales</taxon>
        <taxon>Rhodanobacteraceae</taxon>
        <taxon>Dyella</taxon>
    </lineage>
</organism>
<evidence type="ECO:0000313" key="2">
    <source>
        <dbReference type="EMBL" id="AIF48494.1"/>
    </source>
</evidence>
<dbReference type="KEGG" id="dja:HY57_15255"/>
<keyword evidence="3" id="KW-1185">Reference proteome</keyword>
<proteinExistence type="predicted"/>
<evidence type="ECO:0008006" key="4">
    <source>
        <dbReference type="Google" id="ProtNLM"/>
    </source>
</evidence>
<feature type="chain" id="PRO_5001706767" description="Transporter" evidence="1">
    <location>
        <begin position="36"/>
        <end position="320"/>
    </location>
</feature>
<dbReference type="Pfam" id="PF13557">
    <property type="entry name" value="Phenol_MetA_deg"/>
    <property type="match status" value="1"/>
</dbReference>
<name>A0A075K2Q0_9GAMM</name>
<gene>
    <name evidence="2" type="ORF">HY57_15255</name>
</gene>
<reference evidence="2 3" key="1">
    <citation type="submission" date="2014-07" db="EMBL/GenBank/DDBJ databases">
        <title>Complete Genome Sequence of Dyella japonica Strain A8 Isolated from Malaysian Tropical Soil.</title>
        <authorList>
            <person name="Hui R.K.H."/>
            <person name="Chen J.-W."/>
            <person name="Chan K.-G."/>
            <person name="Leung F.C.C."/>
        </authorList>
    </citation>
    <scope>NUCLEOTIDE SEQUENCE [LARGE SCALE GENOMIC DNA]</scope>
    <source>
        <strain evidence="2 3">A8</strain>
    </source>
</reference>
<protein>
    <recommendedName>
        <fullName evidence="4">Transporter</fullName>
    </recommendedName>
</protein>
<dbReference type="PATRIC" id="fig|1217721.7.peg.3124"/>
<dbReference type="AlphaFoldDB" id="A0A075K2Q0"/>
<dbReference type="InterPro" id="IPR025737">
    <property type="entry name" value="FApF"/>
</dbReference>
<keyword evidence="1" id="KW-0732">Signal</keyword>
<dbReference type="EMBL" id="CP008884">
    <property type="protein sequence ID" value="AIF48494.1"/>
    <property type="molecule type" value="Genomic_DNA"/>
</dbReference>
<evidence type="ECO:0000256" key="1">
    <source>
        <dbReference type="SAM" id="SignalP"/>
    </source>
</evidence>